<protein>
    <submittedName>
        <fullName evidence="1">Uncharacterized protein</fullName>
    </submittedName>
</protein>
<comment type="caution">
    <text evidence="1">The sequence shown here is derived from an EMBL/GenBank/DDBJ whole genome shotgun (WGS) entry which is preliminary data.</text>
</comment>
<name>A0ABQ9H4C7_9NEOP</name>
<dbReference type="EMBL" id="JARBHB010000007">
    <property type="protein sequence ID" value="KAJ8879140.1"/>
    <property type="molecule type" value="Genomic_DNA"/>
</dbReference>
<accession>A0ABQ9H4C7</accession>
<organism evidence="1 2">
    <name type="scientific">Dryococelus australis</name>
    <dbReference type="NCBI Taxonomy" id="614101"/>
    <lineage>
        <taxon>Eukaryota</taxon>
        <taxon>Metazoa</taxon>
        <taxon>Ecdysozoa</taxon>
        <taxon>Arthropoda</taxon>
        <taxon>Hexapoda</taxon>
        <taxon>Insecta</taxon>
        <taxon>Pterygota</taxon>
        <taxon>Neoptera</taxon>
        <taxon>Polyneoptera</taxon>
        <taxon>Phasmatodea</taxon>
        <taxon>Verophasmatodea</taxon>
        <taxon>Anareolatae</taxon>
        <taxon>Phasmatidae</taxon>
        <taxon>Eurycanthinae</taxon>
        <taxon>Dryococelus</taxon>
    </lineage>
</organism>
<gene>
    <name evidence="1" type="ORF">PR048_019746</name>
</gene>
<dbReference type="Proteomes" id="UP001159363">
    <property type="component" value="Chromosome 6"/>
</dbReference>
<keyword evidence="2" id="KW-1185">Reference proteome</keyword>
<sequence length="83" mass="9588">MPHKRALETSWLQFVQYNGQPCCPQKDDQNHRKSGSLKISLGQKSILTEEREADLACRIVRNADTGLPVTRQTLRLLVYRFCE</sequence>
<evidence type="ECO:0000313" key="2">
    <source>
        <dbReference type="Proteomes" id="UP001159363"/>
    </source>
</evidence>
<evidence type="ECO:0000313" key="1">
    <source>
        <dbReference type="EMBL" id="KAJ8879140.1"/>
    </source>
</evidence>
<proteinExistence type="predicted"/>
<reference evidence="1 2" key="1">
    <citation type="submission" date="2023-02" db="EMBL/GenBank/DDBJ databases">
        <title>LHISI_Scaffold_Assembly.</title>
        <authorList>
            <person name="Stuart O.P."/>
            <person name="Cleave R."/>
            <person name="Magrath M.J.L."/>
            <person name="Mikheyev A.S."/>
        </authorList>
    </citation>
    <scope>NUCLEOTIDE SEQUENCE [LARGE SCALE GENOMIC DNA]</scope>
    <source>
        <strain evidence="1">Daus_M_001</strain>
        <tissue evidence="1">Leg muscle</tissue>
    </source>
</reference>